<evidence type="ECO:0000256" key="1">
    <source>
        <dbReference type="ARBA" id="ARBA00004123"/>
    </source>
</evidence>
<keyword evidence="3" id="KW-0539">Nucleus</keyword>
<name>A0AA39FG57_MICHY</name>
<gene>
    <name evidence="5" type="ORF">PV327_002674</name>
</gene>
<evidence type="ECO:0008006" key="7">
    <source>
        <dbReference type="Google" id="ProtNLM"/>
    </source>
</evidence>
<dbReference type="Proteomes" id="UP001168972">
    <property type="component" value="Unassembled WGS sequence"/>
</dbReference>
<dbReference type="GO" id="GO:0071013">
    <property type="term" value="C:catalytic step 2 spliceosome"/>
    <property type="evidence" value="ECO:0007669"/>
    <property type="project" value="TreeGrafter"/>
</dbReference>
<dbReference type="PANTHER" id="PTHR13471:SF0">
    <property type="entry name" value="NUCLEAR EXOSOME REGULATOR NRDE2"/>
    <property type="match status" value="1"/>
</dbReference>
<dbReference type="EMBL" id="JAQQBR010001831">
    <property type="protein sequence ID" value="KAK0168918.1"/>
    <property type="molecule type" value="Genomic_DNA"/>
</dbReference>
<dbReference type="Pfam" id="PF08424">
    <property type="entry name" value="NRDE-2"/>
    <property type="match status" value="1"/>
</dbReference>
<evidence type="ECO:0000256" key="2">
    <source>
        <dbReference type="ARBA" id="ARBA00009265"/>
    </source>
</evidence>
<reference evidence="5" key="2">
    <citation type="submission" date="2023-03" db="EMBL/GenBank/DDBJ databases">
        <authorList>
            <person name="Inwood S.N."/>
            <person name="Skelly J.G."/>
            <person name="Guhlin J."/>
            <person name="Harrop T.W.R."/>
            <person name="Goldson S.G."/>
            <person name="Dearden P.K."/>
        </authorList>
    </citation>
    <scope>NUCLEOTIDE SEQUENCE</scope>
    <source>
        <strain evidence="5">Lincoln</strain>
        <tissue evidence="5">Whole body</tissue>
    </source>
</reference>
<proteinExistence type="inferred from homology"/>
<comment type="subcellular location">
    <subcellularLocation>
        <location evidence="1">Nucleus</location>
    </subcellularLocation>
</comment>
<dbReference type="GO" id="GO:1902369">
    <property type="term" value="P:negative regulation of RNA catabolic process"/>
    <property type="evidence" value="ECO:0007669"/>
    <property type="project" value="TreeGrafter"/>
</dbReference>
<reference evidence="5" key="1">
    <citation type="journal article" date="2023" name="bioRxiv">
        <title>Scaffold-level genome assemblies of two parasitoid biocontrol wasps reveal the parthenogenesis mechanism and an associated novel virus.</title>
        <authorList>
            <person name="Inwood S."/>
            <person name="Skelly J."/>
            <person name="Guhlin J."/>
            <person name="Harrop T."/>
            <person name="Goldson S."/>
            <person name="Dearden P."/>
        </authorList>
    </citation>
    <scope>NUCLEOTIDE SEQUENCE</scope>
    <source>
        <strain evidence="5">Lincoln</strain>
        <tissue evidence="5">Whole body</tissue>
    </source>
</reference>
<dbReference type="PANTHER" id="PTHR13471">
    <property type="entry name" value="TETRATRICOPEPTIDE-LIKE HELICAL"/>
    <property type="match status" value="1"/>
</dbReference>
<dbReference type="GO" id="GO:0031048">
    <property type="term" value="P:regulatory ncRNA-mediated heterochromatin formation"/>
    <property type="evidence" value="ECO:0007669"/>
    <property type="project" value="TreeGrafter"/>
</dbReference>
<evidence type="ECO:0000256" key="4">
    <source>
        <dbReference type="SAM" id="MobiDB-lite"/>
    </source>
</evidence>
<feature type="region of interest" description="Disordered" evidence="4">
    <location>
        <begin position="1"/>
        <end position="33"/>
    </location>
</feature>
<sequence>MSLFPAYGNKTASETSSDAPESKVVGDDPTTSWLSNTSFQSEINFLPKVLPSITIDSSDDEITEIPSQNKKYSFVSEASENNKYPFVREDLDGKQLHREDVPSKKSKKSFKKSKSHHRHHKNKPEYDLDVKNVYFDDKFRDKGNLKVDTLCSRIRPLYNLYAKPIGFFGFKRKKIEALKRYYSKSIKVKSKDENVDRVIKRNKTEVKESDDFNNDKLMKEQNIMQLKIKEFNQQLAEEPTNIQLWLQYANLEDSNEFENTHNNSDIERIKYQRKLAIIEKAMELNSNSKELLIAKLKFMSELIPADEYSQQVEALINKDPGNIILWQALITATRSSVAMCTAPRIQCLYLKCFATLHLWSKSDKESYDNRLLNILYQSLIFLRHAGLWEQMWESIRINLNLNLGINSKNIHYSKEQIEEKKLIDMEEVILTSRLPLNQLWLRIELLRENCHWMSVERDKIEFIGDSHRFISPEDIAEYIHPLLTRESNLKLVIYMLLTLKIPLLPLRHNILKYLDMEDKNWTLDSIEPLTAIFYPCVGEITGHKQRLLLSTGLFDGGLTSGPQYLRFHPAQEPYLDFIRNAFHIIAENLKSQDKIFINVWWLRFERMLIALQKNELLNNEKKFKKLRAVIKDLLKKEENRNNLHYYREYALIEREMGRFNNSINILKMAIQTKGNISEMIDDDDDERTALISLYRTLVEILLDVRITNECSKKEDILKVFSQMTPEQSEIESLNSAEKFLHNCYREFTENFNSTSFEESVNKCFLPNFHCDAIICYIYLLYIIDRPHDEIIQVLNKCLEVSHESPSLQEQFYENKIIFMQLINEKHNLQKCVNEAMNKYSDNCYVLSVFATIESELPHWSASEQRKNNRLWPIIAMCLAGRARLHSPICLNDPTAMTAALNKLLRFHDKLSIMPDVRTCPLIWRLYMLLLREQNLCEKKGEEIYHASITQCPWARCIYVDAAEIAPQFLTQIQDVIREKDLRMHCTLEELDILRGS</sequence>
<comment type="caution">
    <text evidence="5">The sequence shown here is derived from an EMBL/GenBank/DDBJ whole genome shotgun (WGS) entry which is preliminary data.</text>
</comment>
<evidence type="ECO:0000313" key="6">
    <source>
        <dbReference type="Proteomes" id="UP001168972"/>
    </source>
</evidence>
<organism evidence="5 6">
    <name type="scientific">Microctonus hyperodae</name>
    <name type="common">Parasitoid wasp</name>
    <dbReference type="NCBI Taxonomy" id="165561"/>
    <lineage>
        <taxon>Eukaryota</taxon>
        <taxon>Metazoa</taxon>
        <taxon>Ecdysozoa</taxon>
        <taxon>Arthropoda</taxon>
        <taxon>Hexapoda</taxon>
        <taxon>Insecta</taxon>
        <taxon>Pterygota</taxon>
        <taxon>Neoptera</taxon>
        <taxon>Endopterygota</taxon>
        <taxon>Hymenoptera</taxon>
        <taxon>Apocrita</taxon>
        <taxon>Ichneumonoidea</taxon>
        <taxon>Braconidae</taxon>
        <taxon>Euphorinae</taxon>
        <taxon>Microctonus</taxon>
    </lineage>
</organism>
<comment type="similarity">
    <text evidence="2">Belongs to the NRDE2 family.</text>
</comment>
<evidence type="ECO:0000256" key="3">
    <source>
        <dbReference type="ARBA" id="ARBA00023242"/>
    </source>
</evidence>
<feature type="compositionally biased region" description="Polar residues" evidence="4">
    <location>
        <begin position="10"/>
        <end position="19"/>
    </location>
</feature>
<feature type="region of interest" description="Disordered" evidence="4">
    <location>
        <begin position="95"/>
        <end position="123"/>
    </location>
</feature>
<protein>
    <recommendedName>
        <fullName evidence="7">Protein NRDE2 homolog</fullName>
    </recommendedName>
</protein>
<dbReference type="InterPro" id="IPR013633">
    <property type="entry name" value="NRDE-2"/>
</dbReference>
<evidence type="ECO:0000313" key="5">
    <source>
        <dbReference type="EMBL" id="KAK0168918.1"/>
    </source>
</evidence>
<keyword evidence="6" id="KW-1185">Reference proteome</keyword>
<accession>A0AA39FG57</accession>
<dbReference type="AlphaFoldDB" id="A0AA39FG57"/>
<feature type="compositionally biased region" description="Basic residues" evidence="4">
    <location>
        <begin position="104"/>
        <end position="122"/>
    </location>
</feature>